<dbReference type="AlphaFoldDB" id="A0A7Z2NVV3"/>
<dbReference type="RefSeq" id="WP_160592637.1">
    <property type="nucleotide sequence ID" value="NZ_CP047895.1"/>
</dbReference>
<dbReference type="SUPFAM" id="SSF53955">
    <property type="entry name" value="Lysozyme-like"/>
    <property type="match status" value="1"/>
</dbReference>
<dbReference type="InterPro" id="IPR008565">
    <property type="entry name" value="TtsA-like_GH18_dom"/>
</dbReference>
<keyword evidence="4" id="KW-1185">Reference proteome</keyword>
<dbReference type="InterPro" id="IPR018537">
    <property type="entry name" value="Peptidoglycan-bd_3"/>
</dbReference>
<evidence type="ECO:0000313" key="3">
    <source>
        <dbReference type="EMBL" id="QHL90710.1"/>
    </source>
</evidence>
<dbReference type="CDD" id="cd13926">
    <property type="entry name" value="N-acetylmuramidase_GH108"/>
    <property type="match status" value="1"/>
</dbReference>
<evidence type="ECO:0000313" key="4">
    <source>
        <dbReference type="Proteomes" id="UP000464468"/>
    </source>
</evidence>
<dbReference type="InterPro" id="IPR023346">
    <property type="entry name" value="Lysozyme-like_dom_sf"/>
</dbReference>
<evidence type="ECO:0008006" key="5">
    <source>
        <dbReference type="Google" id="ProtNLM"/>
    </source>
</evidence>
<evidence type="ECO:0000259" key="2">
    <source>
        <dbReference type="Pfam" id="PF09374"/>
    </source>
</evidence>
<sequence length="182" mass="20298">MTNVDRLIDELIGREGGFVDDPADRGGPTRWGITEQVARAYGYNGDMRQLARATAVEIYRKRYWSGPRFDEVATIYPRVAAELLDTGVNMGPVVAARMLQRGLNLLNDQARAYPDIGVDGAVGPMTIAALRQYKARRGARGEDVLIKILDGLQVSRYAEITEARPANERFFFGWIDHRIGQA</sequence>
<name>A0A7Z2NVV3_9SPHN</name>
<organism evidence="3 4">
    <name type="scientific">Sphingomonas changnyeongensis</name>
    <dbReference type="NCBI Taxonomy" id="2698679"/>
    <lineage>
        <taxon>Bacteria</taxon>
        <taxon>Pseudomonadati</taxon>
        <taxon>Pseudomonadota</taxon>
        <taxon>Alphaproteobacteria</taxon>
        <taxon>Sphingomonadales</taxon>
        <taxon>Sphingomonadaceae</taxon>
        <taxon>Sphingomonas</taxon>
    </lineage>
</organism>
<accession>A0A7Z2NVV3</accession>
<feature type="domain" description="TtsA-like Glycoside hydrolase family 108" evidence="1">
    <location>
        <begin position="9"/>
        <end position="91"/>
    </location>
</feature>
<dbReference type="Pfam" id="PF05838">
    <property type="entry name" value="Glyco_hydro_108"/>
    <property type="match status" value="1"/>
</dbReference>
<dbReference type="Pfam" id="PF09374">
    <property type="entry name" value="PG_binding_3"/>
    <property type="match status" value="1"/>
</dbReference>
<dbReference type="EMBL" id="CP047895">
    <property type="protein sequence ID" value="QHL90710.1"/>
    <property type="molecule type" value="Genomic_DNA"/>
</dbReference>
<protein>
    <recommendedName>
        <fullName evidence="5">Peptidoglycan binding protein</fullName>
    </recommendedName>
</protein>
<dbReference type="Gene3D" id="1.20.141.10">
    <property type="entry name" value="Chitosanase, subunit A, domain 1"/>
    <property type="match status" value="1"/>
</dbReference>
<gene>
    <name evidence="3" type="ORF">GVO57_07500</name>
</gene>
<dbReference type="Proteomes" id="UP000464468">
    <property type="component" value="Chromosome"/>
</dbReference>
<proteinExistence type="predicted"/>
<reference evidence="3 4" key="1">
    <citation type="submission" date="2020-01" db="EMBL/GenBank/DDBJ databases">
        <title>Sphingomonas sp. C33 whole genome sequece.</title>
        <authorList>
            <person name="Park C."/>
        </authorList>
    </citation>
    <scope>NUCLEOTIDE SEQUENCE [LARGE SCALE GENOMIC DNA]</scope>
    <source>
        <strain evidence="3 4">C33</strain>
    </source>
</reference>
<evidence type="ECO:0000259" key="1">
    <source>
        <dbReference type="Pfam" id="PF05838"/>
    </source>
</evidence>
<dbReference type="KEGG" id="schy:GVO57_07500"/>
<feature type="domain" description="Peptidoglycan binding" evidence="2">
    <location>
        <begin position="95"/>
        <end position="178"/>
    </location>
</feature>